<sequence>GPVLIGSSQGGVNIEDVAAENPDAIVKEPIDIVEGIKKEQAVKVQSIVAQKMGFPAALVDEAAENMIKLYNVFIKYDASMVEINPMVEDSSGIVMCMDAKINFDSNAAYRQKKVFEMRDWSQEDPRDRQAATADLNYIGLDGTIGCLGQRS</sequence>
<feature type="domain" description="ATP-grasp fold succinyl-CoA synthetase-type" evidence="3">
    <location>
        <begin position="2"/>
        <end position="88"/>
    </location>
</feature>
<feature type="non-terminal residue" evidence="4">
    <location>
        <position position="1"/>
    </location>
</feature>
<evidence type="ECO:0000259" key="3">
    <source>
        <dbReference type="Pfam" id="PF08442"/>
    </source>
</evidence>
<evidence type="ECO:0000313" key="4">
    <source>
        <dbReference type="EMBL" id="MEQ2171409.1"/>
    </source>
</evidence>
<evidence type="ECO:0000256" key="2">
    <source>
        <dbReference type="ARBA" id="ARBA00022840"/>
    </source>
</evidence>
<keyword evidence="1" id="KW-0816">Tricarboxylic acid cycle</keyword>
<accession>A0ABV0NJ39</accession>
<organism evidence="4 5">
    <name type="scientific">Goodea atripinnis</name>
    <dbReference type="NCBI Taxonomy" id="208336"/>
    <lineage>
        <taxon>Eukaryota</taxon>
        <taxon>Metazoa</taxon>
        <taxon>Chordata</taxon>
        <taxon>Craniata</taxon>
        <taxon>Vertebrata</taxon>
        <taxon>Euteleostomi</taxon>
        <taxon>Actinopterygii</taxon>
        <taxon>Neopterygii</taxon>
        <taxon>Teleostei</taxon>
        <taxon>Neoteleostei</taxon>
        <taxon>Acanthomorphata</taxon>
        <taxon>Ovalentaria</taxon>
        <taxon>Atherinomorphae</taxon>
        <taxon>Cyprinodontiformes</taxon>
        <taxon>Goodeidae</taxon>
        <taxon>Goodea</taxon>
    </lineage>
</organism>
<dbReference type="Proteomes" id="UP001476798">
    <property type="component" value="Unassembled WGS sequence"/>
</dbReference>
<dbReference type="InterPro" id="IPR013650">
    <property type="entry name" value="ATP-grasp_succ-CoA_synth-type"/>
</dbReference>
<dbReference type="EMBL" id="JAHRIO010040587">
    <property type="protein sequence ID" value="MEQ2171409.1"/>
    <property type="molecule type" value="Genomic_DNA"/>
</dbReference>
<gene>
    <name evidence="4" type="primary">SUCLA2_1</name>
    <name evidence="4" type="ORF">GOODEAATRI_010392</name>
</gene>
<evidence type="ECO:0000313" key="5">
    <source>
        <dbReference type="Proteomes" id="UP001476798"/>
    </source>
</evidence>
<dbReference type="PANTHER" id="PTHR11815">
    <property type="entry name" value="SUCCINYL-COA SYNTHETASE BETA CHAIN"/>
    <property type="match status" value="1"/>
</dbReference>
<dbReference type="SUPFAM" id="SSF56059">
    <property type="entry name" value="Glutathione synthetase ATP-binding domain-like"/>
    <property type="match status" value="1"/>
</dbReference>
<keyword evidence="2" id="KW-0067">ATP-binding</keyword>
<comment type="caution">
    <text evidence="4">The sequence shown here is derived from an EMBL/GenBank/DDBJ whole genome shotgun (WGS) entry which is preliminary data.</text>
</comment>
<name>A0ABV0NJ39_9TELE</name>
<dbReference type="PANTHER" id="PTHR11815:SF1">
    <property type="entry name" value="SUCCINATE--COA LIGASE [ADP-FORMING] SUBUNIT BETA, MITOCHONDRIAL"/>
    <property type="match status" value="1"/>
</dbReference>
<keyword evidence="2" id="KW-0547">Nucleotide-binding</keyword>
<evidence type="ECO:0000256" key="1">
    <source>
        <dbReference type="ARBA" id="ARBA00022532"/>
    </source>
</evidence>
<protein>
    <submittedName>
        <fullName evidence="4">Beta' subunit</fullName>
    </submittedName>
</protein>
<keyword evidence="5" id="KW-1185">Reference proteome</keyword>
<dbReference type="Gene3D" id="3.30.470.20">
    <property type="entry name" value="ATP-grasp fold, B domain"/>
    <property type="match status" value="1"/>
</dbReference>
<proteinExistence type="predicted"/>
<reference evidence="4 5" key="1">
    <citation type="submission" date="2021-06" db="EMBL/GenBank/DDBJ databases">
        <authorList>
            <person name="Palmer J.M."/>
        </authorList>
    </citation>
    <scope>NUCLEOTIDE SEQUENCE [LARGE SCALE GENOMIC DNA]</scope>
    <source>
        <strain evidence="4 5">GA_2019</strain>
        <tissue evidence="4">Muscle</tissue>
    </source>
</reference>
<dbReference type="Pfam" id="PF08442">
    <property type="entry name" value="ATP-grasp_2"/>
    <property type="match status" value="1"/>
</dbReference>